<name>A0A521FH72_9SPHI</name>
<dbReference type="GO" id="GO:0016853">
    <property type="term" value="F:isomerase activity"/>
    <property type="evidence" value="ECO:0007669"/>
    <property type="project" value="UniProtKB-KW"/>
</dbReference>
<dbReference type="RefSeq" id="WP_142530355.1">
    <property type="nucleotide sequence ID" value="NZ_CBCSJO010000011.1"/>
</dbReference>
<dbReference type="AlphaFoldDB" id="A0A521FH72"/>
<evidence type="ECO:0000313" key="3">
    <source>
        <dbReference type="EMBL" id="SMO95542.1"/>
    </source>
</evidence>
<gene>
    <name evidence="3" type="ORF">SAMN06265348_112152</name>
</gene>
<dbReference type="OrthoDB" id="117402at2"/>
<proteinExistence type="inferred from homology"/>
<dbReference type="InterPro" id="IPR012336">
    <property type="entry name" value="Thioredoxin-like_fold"/>
</dbReference>
<evidence type="ECO:0000256" key="1">
    <source>
        <dbReference type="ARBA" id="ARBA00005791"/>
    </source>
</evidence>
<organism evidence="3 4">
    <name type="scientific">Pedobacter westerhofensis</name>
    <dbReference type="NCBI Taxonomy" id="425512"/>
    <lineage>
        <taxon>Bacteria</taxon>
        <taxon>Pseudomonadati</taxon>
        <taxon>Bacteroidota</taxon>
        <taxon>Sphingobacteriia</taxon>
        <taxon>Sphingobacteriales</taxon>
        <taxon>Sphingobacteriaceae</taxon>
        <taxon>Pedobacter</taxon>
    </lineage>
</organism>
<keyword evidence="3" id="KW-0413">Isomerase</keyword>
<dbReference type="Pfam" id="PF13462">
    <property type="entry name" value="Thioredoxin_4"/>
    <property type="match status" value="1"/>
</dbReference>
<reference evidence="3 4" key="1">
    <citation type="submission" date="2017-05" db="EMBL/GenBank/DDBJ databases">
        <authorList>
            <person name="Varghese N."/>
            <person name="Submissions S."/>
        </authorList>
    </citation>
    <scope>NUCLEOTIDE SEQUENCE [LARGE SCALE GENOMIC DNA]</scope>
    <source>
        <strain evidence="3 4">DSM 19036</strain>
    </source>
</reference>
<evidence type="ECO:0000259" key="2">
    <source>
        <dbReference type="PROSITE" id="PS51352"/>
    </source>
</evidence>
<dbReference type="InterPro" id="IPR013766">
    <property type="entry name" value="Thioredoxin_domain"/>
</dbReference>
<accession>A0A521FH72</accession>
<dbReference type="PANTHER" id="PTHR13887:SF55">
    <property type="entry name" value="SLR0313 PROTEIN"/>
    <property type="match status" value="1"/>
</dbReference>
<protein>
    <submittedName>
        <fullName evidence="3">Protein-disulfide isomerase</fullName>
    </submittedName>
</protein>
<comment type="similarity">
    <text evidence="1">Belongs to the thioredoxin family. DsbA subfamily.</text>
</comment>
<dbReference type="PROSITE" id="PS51352">
    <property type="entry name" value="THIOREDOXIN_2"/>
    <property type="match status" value="1"/>
</dbReference>
<dbReference type="Gene3D" id="3.40.30.10">
    <property type="entry name" value="Glutaredoxin"/>
    <property type="match status" value="1"/>
</dbReference>
<dbReference type="InterPro" id="IPR036249">
    <property type="entry name" value="Thioredoxin-like_sf"/>
</dbReference>
<dbReference type="EMBL" id="FXTN01000012">
    <property type="protein sequence ID" value="SMO95542.1"/>
    <property type="molecule type" value="Genomic_DNA"/>
</dbReference>
<sequence length="177" mass="19975">MTDNGNDLSIPVNENDHIQGNPDAPLVLVEYGDYECIHCRRAYPVIKKLQRHLGDDLCFVFRNFPLGQSHPHAQHAAEASEIADQAGKFWEYHDHLYEHQEALDDASLQAYAEQFGIAAAEFSGSLENEEFRDKVQKSFLSGVESGVNGTPSFFVNGSRYDGDWEYEPFIAYLSSLK</sequence>
<evidence type="ECO:0000313" key="4">
    <source>
        <dbReference type="Proteomes" id="UP000320300"/>
    </source>
</evidence>
<feature type="domain" description="Thioredoxin" evidence="2">
    <location>
        <begin position="1"/>
        <end position="177"/>
    </location>
</feature>
<dbReference type="SUPFAM" id="SSF52833">
    <property type="entry name" value="Thioredoxin-like"/>
    <property type="match status" value="1"/>
</dbReference>
<dbReference type="Proteomes" id="UP000320300">
    <property type="component" value="Unassembled WGS sequence"/>
</dbReference>
<keyword evidence="4" id="KW-1185">Reference proteome</keyword>
<dbReference type="PANTHER" id="PTHR13887">
    <property type="entry name" value="GLUTATHIONE S-TRANSFERASE KAPPA"/>
    <property type="match status" value="1"/>
</dbReference>